<protein>
    <submittedName>
        <fullName evidence="1">Uncharacterized protein</fullName>
    </submittedName>
</protein>
<dbReference type="EMBL" id="BK032511">
    <property type="protein sequence ID" value="DAF44440.1"/>
    <property type="molecule type" value="Genomic_DNA"/>
</dbReference>
<accession>A0A8S5S0K2</accession>
<evidence type="ECO:0000313" key="1">
    <source>
        <dbReference type="EMBL" id="DAF44440.1"/>
    </source>
</evidence>
<organism evidence="1">
    <name type="scientific">Podoviridae sp. ct8Lf7</name>
    <dbReference type="NCBI Taxonomy" id="2827723"/>
    <lineage>
        <taxon>Viruses</taxon>
        <taxon>Duplodnaviria</taxon>
        <taxon>Heunggongvirae</taxon>
        <taxon>Uroviricota</taxon>
        <taxon>Caudoviricetes</taxon>
    </lineage>
</organism>
<name>A0A8S5S0K2_9CAUD</name>
<proteinExistence type="predicted"/>
<reference evidence="1" key="1">
    <citation type="journal article" date="2021" name="Proc. Natl. Acad. Sci. U.S.A.">
        <title>A Catalog of Tens of Thousands of Viruses from Human Metagenomes Reveals Hidden Associations with Chronic Diseases.</title>
        <authorList>
            <person name="Tisza M.J."/>
            <person name="Buck C.B."/>
        </authorList>
    </citation>
    <scope>NUCLEOTIDE SEQUENCE</scope>
    <source>
        <strain evidence="1">Ct8Lf7</strain>
    </source>
</reference>
<sequence length="36" mass="3680">MKNGSSDSYVLLGGGGHKALSNLANATDLSKYVPLT</sequence>